<dbReference type="PANTHER" id="PTHR24027:SF438">
    <property type="entry name" value="CADHERIN 23"/>
    <property type="match status" value="1"/>
</dbReference>
<organism evidence="7">
    <name type="scientific">Hyalella azteca</name>
    <name type="common">Amphipod</name>
    <dbReference type="NCBI Taxonomy" id="294128"/>
    <lineage>
        <taxon>Eukaryota</taxon>
        <taxon>Metazoa</taxon>
        <taxon>Ecdysozoa</taxon>
        <taxon>Arthropoda</taxon>
        <taxon>Crustacea</taxon>
        <taxon>Multicrustacea</taxon>
        <taxon>Malacostraca</taxon>
        <taxon>Eumalacostraca</taxon>
        <taxon>Peracarida</taxon>
        <taxon>Amphipoda</taxon>
        <taxon>Senticaudata</taxon>
        <taxon>Talitrida</taxon>
        <taxon>Talitroidea</taxon>
        <taxon>Hyalellidae</taxon>
        <taxon>Hyalella</taxon>
    </lineage>
</organism>
<sequence length="219" mass="23766">MSHHYHSYLSSGTAIVTVTAHDADEPLEGPAPQLVYTLQKNVIEETSGRAIFTVERDSGKISTAVCCLDRERTGTYTLLLAATDAGGLQGSCTVVVEVRDVNDVPPQWARREWAVWAVEGQPASAVLATLPVNDPDRANELAFRGSSGWSDHERVGEARVILRVLDANDNAPVFVRQPPHTVTVREDLPVGSVVATLPAADLDAKPPIRLVQRDVWNVD</sequence>
<dbReference type="CDD" id="cd11304">
    <property type="entry name" value="Cadherin_repeat"/>
    <property type="match status" value="1"/>
</dbReference>
<evidence type="ECO:0000259" key="6">
    <source>
        <dbReference type="PROSITE" id="PS50268"/>
    </source>
</evidence>
<reference evidence="7" key="1">
    <citation type="submission" date="2014-08" db="EMBL/GenBank/DDBJ databases">
        <authorList>
            <person name="Murali S."/>
            <person name="Richards S."/>
            <person name="Bandaranaike D."/>
            <person name="Bellair M."/>
            <person name="Blankenburg K."/>
            <person name="Chao H."/>
            <person name="Dinh H."/>
            <person name="Doddapaneni H."/>
            <person name="Dugan-Rocha S."/>
            <person name="Elkadiri S."/>
            <person name="Gnanaolivu R."/>
            <person name="Hughes D."/>
            <person name="Lee S."/>
            <person name="Li M."/>
            <person name="Ming W."/>
            <person name="Munidasa M."/>
            <person name="Muniz J."/>
            <person name="Nguyen L."/>
            <person name="Osuji N."/>
            <person name="Pu L.-L."/>
            <person name="Puazo M."/>
            <person name="Skinner E."/>
            <person name="Qu C."/>
            <person name="Quiroz J."/>
            <person name="Raj R."/>
            <person name="Weissenberger G."/>
            <person name="Xin Y."/>
            <person name="Zou X."/>
            <person name="Han Y."/>
            <person name="Worley K."/>
            <person name="Muzny D."/>
            <person name="Gibbs R."/>
        </authorList>
    </citation>
    <scope>NUCLEOTIDE SEQUENCE</scope>
    <source>
        <strain evidence="7">HAZT.00-mixed</strain>
        <tissue evidence="7">Whole organism</tissue>
    </source>
</reference>
<dbReference type="InterPro" id="IPR020894">
    <property type="entry name" value="Cadherin_CS"/>
</dbReference>
<reference evidence="7" key="3">
    <citation type="submission" date="2019-06" db="EMBL/GenBank/DDBJ databases">
        <authorList>
            <person name="Poynton C."/>
            <person name="Hasenbein S."/>
            <person name="Benoit J.B."/>
            <person name="Sepulveda M.S."/>
            <person name="Poelchau M.F."/>
            <person name="Murali S.C."/>
            <person name="Chen S."/>
            <person name="Glastad K.M."/>
            <person name="Werren J.H."/>
            <person name="Vineis J.H."/>
            <person name="Bowen J.L."/>
            <person name="Friedrich M."/>
            <person name="Jones J."/>
            <person name="Robertson H.M."/>
            <person name="Feyereisen R."/>
            <person name="Mechler-Hickson A."/>
            <person name="Mathers N."/>
            <person name="Lee C.E."/>
            <person name="Colbourne J.K."/>
            <person name="Biales A."/>
            <person name="Johnston J.S."/>
            <person name="Wellborn G.A."/>
            <person name="Rosendale A.J."/>
            <person name="Cridge A.G."/>
            <person name="Munoz-Torres M.C."/>
            <person name="Bain P.A."/>
            <person name="Manny A.R."/>
            <person name="Major K.M."/>
            <person name="Lambert F.N."/>
            <person name="Vulpe C.D."/>
            <person name="Tuck P."/>
            <person name="Blalock B.J."/>
            <person name="Lin Y.-Y."/>
            <person name="Smith M.E."/>
            <person name="Ochoa-Acuna H."/>
            <person name="Chen M.-J.M."/>
            <person name="Childers C.P."/>
            <person name="Qu J."/>
            <person name="Dugan S."/>
            <person name="Lee S.L."/>
            <person name="Chao H."/>
            <person name="Dinh H."/>
            <person name="Han Y."/>
            <person name="Doddapaneni H."/>
            <person name="Worley K.C."/>
            <person name="Muzny D.M."/>
            <person name="Gibbs R.A."/>
            <person name="Richards S."/>
        </authorList>
    </citation>
    <scope>NUCLEOTIDE SEQUENCE</scope>
    <source>
        <strain evidence="7">HAZT.00-mixed</strain>
        <tissue evidence="7">Whole organism</tissue>
    </source>
</reference>
<comment type="subcellular location">
    <subcellularLocation>
        <location evidence="1">Membrane</location>
    </subcellularLocation>
</comment>
<dbReference type="EMBL" id="JQDR03017406">
    <property type="protein sequence ID" value="KAA0183854.1"/>
    <property type="molecule type" value="Genomic_DNA"/>
</dbReference>
<dbReference type="GO" id="GO:0007156">
    <property type="term" value="P:homophilic cell adhesion via plasma membrane adhesion molecules"/>
    <property type="evidence" value="ECO:0007669"/>
    <property type="project" value="InterPro"/>
</dbReference>
<dbReference type="PROSITE" id="PS00232">
    <property type="entry name" value="CADHERIN_1"/>
    <property type="match status" value="1"/>
</dbReference>
<evidence type="ECO:0000256" key="1">
    <source>
        <dbReference type="ARBA" id="ARBA00004370"/>
    </source>
</evidence>
<dbReference type="GO" id="GO:0005509">
    <property type="term" value="F:calcium ion binding"/>
    <property type="evidence" value="ECO:0007669"/>
    <property type="project" value="UniProtKB-UniRule"/>
</dbReference>
<dbReference type="GO" id="GO:0016477">
    <property type="term" value="P:cell migration"/>
    <property type="evidence" value="ECO:0007669"/>
    <property type="project" value="TreeGrafter"/>
</dbReference>
<evidence type="ECO:0000256" key="3">
    <source>
        <dbReference type="ARBA" id="ARBA00022837"/>
    </source>
</evidence>
<name>A0A6A0GPT3_HYAAZ</name>
<keyword evidence="4" id="KW-0472">Membrane</keyword>
<evidence type="ECO:0000256" key="5">
    <source>
        <dbReference type="PROSITE-ProRule" id="PRU00043"/>
    </source>
</evidence>
<dbReference type="InterPro" id="IPR039808">
    <property type="entry name" value="Cadherin"/>
</dbReference>
<reference evidence="7" key="2">
    <citation type="journal article" date="2018" name="Environ. Sci. Technol.">
        <title>The Toxicogenome of Hyalella azteca: A Model for Sediment Ecotoxicology and Evolutionary Toxicology.</title>
        <authorList>
            <person name="Poynton H.C."/>
            <person name="Hasenbein S."/>
            <person name="Benoit J.B."/>
            <person name="Sepulveda M.S."/>
            <person name="Poelchau M.F."/>
            <person name="Hughes D.S.T."/>
            <person name="Murali S.C."/>
            <person name="Chen S."/>
            <person name="Glastad K.M."/>
            <person name="Goodisman M.A.D."/>
            <person name="Werren J.H."/>
            <person name="Vineis J.H."/>
            <person name="Bowen J.L."/>
            <person name="Friedrich M."/>
            <person name="Jones J."/>
            <person name="Robertson H.M."/>
            <person name="Feyereisen R."/>
            <person name="Mechler-Hickson A."/>
            <person name="Mathers N."/>
            <person name="Lee C.E."/>
            <person name="Colbourne J.K."/>
            <person name="Biales A."/>
            <person name="Johnston J.S."/>
            <person name="Wellborn G.A."/>
            <person name="Rosendale A.J."/>
            <person name="Cridge A.G."/>
            <person name="Munoz-Torres M.C."/>
            <person name="Bain P.A."/>
            <person name="Manny A.R."/>
            <person name="Major K.M."/>
            <person name="Lambert F.N."/>
            <person name="Vulpe C.D."/>
            <person name="Tuck P."/>
            <person name="Blalock B.J."/>
            <person name="Lin Y.Y."/>
            <person name="Smith M.E."/>
            <person name="Ochoa-Acuna H."/>
            <person name="Chen M.M."/>
            <person name="Childers C.P."/>
            <person name="Qu J."/>
            <person name="Dugan S."/>
            <person name="Lee S.L."/>
            <person name="Chao H."/>
            <person name="Dinh H."/>
            <person name="Han Y."/>
            <person name="Doddapaneni H."/>
            <person name="Worley K.C."/>
            <person name="Muzny D.M."/>
            <person name="Gibbs R.A."/>
            <person name="Richards S."/>
        </authorList>
    </citation>
    <scope>NUCLEOTIDE SEQUENCE</scope>
    <source>
        <strain evidence="7">HAZT.00-mixed</strain>
        <tissue evidence="7">Whole organism</tissue>
    </source>
</reference>
<evidence type="ECO:0000256" key="2">
    <source>
        <dbReference type="ARBA" id="ARBA00022737"/>
    </source>
</evidence>
<keyword evidence="3 5" id="KW-0106">Calcium</keyword>
<dbReference type="Gene3D" id="2.60.40.60">
    <property type="entry name" value="Cadherins"/>
    <property type="match status" value="2"/>
</dbReference>
<dbReference type="SMART" id="SM00112">
    <property type="entry name" value="CA"/>
    <property type="match status" value="1"/>
</dbReference>
<dbReference type="InterPro" id="IPR015919">
    <property type="entry name" value="Cadherin-like_sf"/>
</dbReference>
<dbReference type="SUPFAM" id="SSF49313">
    <property type="entry name" value="Cadherin-like"/>
    <property type="match status" value="2"/>
</dbReference>
<dbReference type="GO" id="GO:0045296">
    <property type="term" value="F:cadherin binding"/>
    <property type="evidence" value="ECO:0007669"/>
    <property type="project" value="TreeGrafter"/>
</dbReference>
<feature type="domain" description="Cadherin" evidence="6">
    <location>
        <begin position="12"/>
        <end position="108"/>
    </location>
</feature>
<dbReference type="GO" id="GO:0016342">
    <property type="term" value="C:catenin complex"/>
    <property type="evidence" value="ECO:0007669"/>
    <property type="project" value="TreeGrafter"/>
</dbReference>
<gene>
    <name evidence="7" type="ORF">HAZT_HAZT001475</name>
</gene>
<dbReference type="PROSITE" id="PS50268">
    <property type="entry name" value="CADHERIN_2"/>
    <property type="match status" value="1"/>
</dbReference>
<protein>
    <recommendedName>
        <fullName evidence="6">Cadherin domain-containing protein</fullName>
    </recommendedName>
</protein>
<accession>A0A6A0GPT3</accession>
<dbReference type="GO" id="GO:0008013">
    <property type="term" value="F:beta-catenin binding"/>
    <property type="evidence" value="ECO:0007669"/>
    <property type="project" value="TreeGrafter"/>
</dbReference>
<dbReference type="InterPro" id="IPR002126">
    <property type="entry name" value="Cadherin-like_dom"/>
</dbReference>
<evidence type="ECO:0000256" key="4">
    <source>
        <dbReference type="ARBA" id="ARBA00023136"/>
    </source>
</evidence>
<dbReference type="GO" id="GO:0031175">
    <property type="term" value="P:neuron projection development"/>
    <property type="evidence" value="ECO:0007669"/>
    <property type="project" value="TreeGrafter"/>
</dbReference>
<dbReference type="Proteomes" id="UP000711488">
    <property type="component" value="Unassembled WGS sequence"/>
</dbReference>
<keyword evidence="2" id="KW-0677">Repeat</keyword>
<proteinExistence type="predicted"/>
<dbReference type="PRINTS" id="PR00205">
    <property type="entry name" value="CADHERIN"/>
</dbReference>
<comment type="caution">
    <text evidence="7">The sequence shown here is derived from an EMBL/GenBank/DDBJ whole genome shotgun (WGS) entry which is preliminary data.</text>
</comment>
<dbReference type="PANTHER" id="PTHR24027">
    <property type="entry name" value="CADHERIN-23"/>
    <property type="match status" value="1"/>
</dbReference>
<dbReference type="AlphaFoldDB" id="A0A6A0GPT3"/>
<evidence type="ECO:0000313" key="7">
    <source>
        <dbReference type="EMBL" id="KAA0183854.1"/>
    </source>
</evidence>
<dbReference type="Pfam" id="PF00028">
    <property type="entry name" value="Cadherin"/>
    <property type="match status" value="1"/>
</dbReference>